<comment type="caution">
    <text evidence="3">The sequence shown here is derived from an EMBL/GenBank/DDBJ whole genome shotgun (WGS) entry which is preliminary data.</text>
</comment>
<feature type="domain" description="Fatty acid desaturase" evidence="2">
    <location>
        <begin position="100"/>
        <end position="381"/>
    </location>
</feature>
<organism evidence="3 4">
    <name type="scientific">Grifola frondosa</name>
    <name type="common">Maitake</name>
    <name type="synonym">Polyporus frondosus</name>
    <dbReference type="NCBI Taxonomy" id="5627"/>
    <lineage>
        <taxon>Eukaryota</taxon>
        <taxon>Fungi</taxon>
        <taxon>Dikarya</taxon>
        <taxon>Basidiomycota</taxon>
        <taxon>Agaricomycotina</taxon>
        <taxon>Agaricomycetes</taxon>
        <taxon>Polyporales</taxon>
        <taxon>Grifolaceae</taxon>
        <taxon>Grifola</taxon>
    </lineage>
</organism>
<dbReference type="GO" id="GO:0006629">
    <property type="term" value="P:lipid metabolic process"/>
    <property type="evidence" value="ECO:0007669"/>
    <property type="project" value="InterPro"/>
</dbReference>
<dbReference type="CDD" id="cd03507">
    <property type="entry name" value="Delta12-FADS-like"/>
    <property type="match status" value="1"/>
</dbReference>
<keyword evidence="1" id="KW-1133">Transmembrane helix</keyword>
<dbReference type="OrthoDB" id="1461976at2759"/>
<protein>
    <submittedName>
        <fullName evidence="3">Delta(12) fatty acid desaturase</fullName>
    </submittedName>
</protein>
<dbReference type="GO" id="GO:0016491">
    <property type="term" value="F:oxidoreductase activity"/>
    <property type="evidence" value="ECO:0007669"/>
    <property type="project" value="InterPro"/>
</dbReference>
<keyword evidence="1" id="KW-0812">Transmembrane</keyword>
<evidence type="ECO:0000313" key="3">
    <source>
        <dbReference type="EMBL" id="OBZ69414.1"/>
    </source>
</evidence>
<feature type="transmembrane region" description="Helical" evidence="1">
    <location>
        <begin position="132"/>
        <end position="152"/>
    </location>
</feature>
<proteinExistence type="predicted"/>
<name>A0A1C7M2X8_GRIFR</name>
<dbReference type="InterPro" id="IPR012171">
    <property type="entry name" value="Fatty_acid_desaturase"/>
</dbReference>
<feature type="transmembrane region" description="Helical" evidence="1">
    <location>
        <begin position="201"/>
        <end position="221"/>
    </location>
</feature>
<gene>
    <name evidence="3" type="primary">FAD12_5</name>
    <name evidence="3" type="ORF">A0H81_10681</name>
</gene>
<feature type="transmembrane region" description="Helical" evidence="1">
    <location>
        <begin position="95"/>
        <end position="120"/>
    </location>
</feature>
<dbReference type="PANTHER" id="PTHR32100">
    <property type="entry name" value="OMEGA-6 FATTY ACID DESATURASE, CHLOROPLASTIC"/>
    <property type="match status" value="1"/>
</dbReference>
<dbReference type="Proteomes" id="UP000092993">
    <property type="component" value="Unassembled WGS sequence"/>
</dbReference>
<accession>A0A1C7M2X8</accession>
<evidence type="ECO:0000256" key="1">
    <source>
        <dbReference type="SAM" id="Phobius"/>
    </source>
</evidence>
<feature type="transmembrane region" description="Helical" evidence="1">
    <location>
        <begin position="250"/>
        <end position="269"/>
    </location>
</feature>
<dbReference type="InterPro" id="IPR005804">
    <property type="entry name" value="FA_desaturase_dom"/>
</dbReference>
<dbReference type="Pfam" id="PF00487">
    <property type="entry name" value="FA_desaturase"/>
    <property type="match status" value="1"/>
</dbReference>
<reference evidence="3 4" key="1">
    <citation type="submission" date="2016-03" db="EMBL/GenBank/DDBJ databases">
        <title>Whole genome sequencing of Grifola frondosa 9006-11.</title>
        <authorList>
            <person name="Min B."/>
            <person name="Park H."/>
            <person name="Kim J.-G."/>
            <person name="Cho H."/>
            <person name="Oh Y.-L."/>
            <person name="Kong W.-S."/>
            <person name="Choi I.-G."/>
        </authorList>
    </citation>
    <scope>NUCLEOTIDE SEQUENCE [LARGE SCALE GENOMIC DNA]</scope>
    <source>
        <strain evidence="3 4">9006-11</strain>
    </source>
</reference>
<keyword evidence="1" id="KW-0472">Membrane</keyword>
<dbReference type="OMA" id="KNDHYVS"/>
<evidence type="ECO:0000313" key="4">
    <source>
        <dbReference type="Proteomes" id="UP000092993"/>
    </source>
</evidence>
<dbReference type="STRING" id="5627.A0A1C7M2X8"/>
<dbReference type="AlphaFoldDB" id="A0A1C7M2X8"/>
<sequence>MATAITTEHFAYTFDRPHRGDDLLEFHPMSRDIKMSRIRSAIPPRLFVRNTVRGIYYVARDVGMAVAAVRVALYIDPFFNCWAAGGPFDPVVIQLARWIAWVVYWWFQGLIFTGILIIGHECGHGALSPNKALCDVIGYITHSILFAPYYSWKITHHHHHMYHGLMEQDEVWVPATRGHLGIPSQTDHDIHYAEYFTDTPIYALFALAGRNLIGLFAYFLFNGSGRNGLSRWTSHFNPLSVMFSKEQRKLVVLSDLGVVVMLVLLYRSYTSWGFVPVFKYYGIPWFLMNHWPFSQYNRTATITYLHHTDPTLPHYRRAEWTFPRGAVATFDRDLLGWMGRFFLHDISHFHVIHHFFPKMPFYHGSEATRYLKEVVGDHYHHSEKSTLKAIWDNYFDCKFVEDTGDILFYRDIRGKAVLKPTAML</sequence>
<evidence type="ECO:0000259" key="2">
    <source>
        <dbReference type="Pfam" id="PF00487"/>
    </source>
</evidence>
<dbReference type="EMBL" id="LUGG01000017">
    <property type="protein sequence ID" value="OBZ69414.1"/>
    <property type="molecule type" value="Genomic_DNA"/>
</dbReference>
<keyword evidence="4" id="KW-1185">Reference proteome</keyword>